<dbReference type="RefSeq" id="XP_028477667.1">
    <property type="nucleotide sequence ID" value="XM_028621215.1"/>
</dbReference>
<proteinExistence type="predicted"/>
<dbReference type="Proteomes" id="UP000279236">
    <property type="component" value="Unassembled WGS sequence"/>
</dbReference>
<name>A0A427XZF0_9TREE</name>
<sequence>MRRWALLTGLSVEQLYWVGCALEPILSPLTFWVKKKGTHPSDIGPRLSKLAELQLLSPGGVVHAALQSVNVDPAEFSHGPLAKPGLLNLPKLVGTLQWATAFQNEKEKREEEGKVPRIVMQAVGVSDRVMPAAAAGCELLLPYSTNVAALHHLARTYISLANKDKKWVSKSAEEMWSDLQGHPLRLGNHESSPVFLLFVESARDPALTKDQPVHLGLIKQLVRSLDPSVEVPYIDKAPMPTDMWEVFDDPDFAWNRHHTLQFRKDWGREWGLDDKTTGARTDADGEDASDDLAVHAHKPTKIASVESADYECM</sequence>
<evidence type="ECO:0000313" key="3">
    <source>
        <dbReference type="Proteomes" id="UP000279236"/>
    </source>
</evidence>
<protein>
    <submittedName>
        <fullName evidence="2">Uncharacterized protein</fullName>
    </submittedName>
</protein>
<dbReference type="AlphaFoldDB" id="A0A427XZF0"/>
<keyword evidence="3" id="KW-1185">Reference proteome</keyword>
<keyword evidence="1" id="KW-0732">Signal</keyword>
<dbReference type="EMBL" id="RSCE01000003">
    <property type="protein sequence ID" value="RSH84219.1"/>
    <property type="molecule type" value="Genomic_DNA"/>
</dbReference>
<feature type="signal peptide" evidence="1">
    <location>
        <begin position="1"/>
        <end position="21"/>
    </location>
</feature>
<comment type="caution">
    <text evidence="2">The sequence shown here is derived from an EMBL/GenBank/DDBJ whole genome shotgun (WGS) entry which is preliminary data.</text>
</comment>
<feature type="chain" id="PRO_5019306809" evidence="1">
    <location>
        <begin position="22"/>
        <end position="313"/>
    </location>
</feature>
<dbReference type="GeneID" id="39590271"/>
<evidence type="ECO:0000256" key="1">
    <source>
        <dbReference type="SAM" id="SignalP"/>
    </source>
</evidence>
<accession>A0A427XZF0</accession>
<gene>
    <name evidence="2" type="ORF">EHS24_005728</name>
</gene>
<evidence type="ECO:0000313" key="2">
    <source>
        <dbReference type="EMBL" id="RSH84219.1"/>
    </source>
</evidence>
<organism evidence="2 3">
    <name type="scientific">Apiotrichum porosum</name>
    <dbReference type="NCBI Taxonomy" id="105984"/>
    <lineage>
        <taxon>Eukaryota</taxon>
        <taxon>Fungi</taxon>
        <taxon>Dikarya</taxon>
        <taxon>Basidiomycota</taxon>
        <taxon>Agaricomycotina</taxon>
        <taxon>Tremellomycetes</taxon>
        <taxon>Trichosporonales</taxon>
        <taxon>Trichosporonaceae</taxon>
        <taxon>Apiotrichum</taxon>
    </lineage>
</organism>
<reference evidence="2 3" key="1">
    <citation type="submission" date="2018-11" db="EMBL/GenBank/DDBJ databases">
        <title>Genome sequence of Apiotrichum porosum DSM 27194.</title>
        <authorList>
            <person name="Aliyu H."/>
            <person name="Gorte O."/>
            <person name="Ochsenreither K."/>
        </authorList>
    </citation>
    <scope>NUCLEOTIDE SEQUENCE [LARGE SCALE GENOMIC DNA]</scope>
    <source>
        <strain evidence="2 3">DSM 27194</strain>
    </source>
</reference>